<reference evidence="2" key="1">
    <citation type="submission" date="2019-04" db="EMBL/GenBank/DDBJ databases">
        <title>Evolution of Biomass-Degrading Anaerobic Consortia Revealed by Metagenomics.</title>
        <authorList>
            <person name="Peng X."/>
        </authorList>
    </citation>
    <scope>NUCLEOTIDE SEQUENCE</scope>
    <source>
        <strain evidence="2">SIG140</strain>
    </source>
</reference>
<dbReference type="Proteomes" id="UP000806522">
    <property type="component" value="Unassembled WGS sequence"/>
</dbReference>
<comment type="caution">
    <text evidence="2">The sequence shown here is derived from an EMBL/GenBank/DDBJ whole genome shotgun (WGS) entry which is preliminary data.</text>
</comment>
<evidence type="ECO:0000313" key="3">
    <source>
        <dbReference type="Proteomes" id="UP000806522"/>
    </source>
</evidence>
<protein>
    <submittedName>
        <fullName evidence="2">Uncharacterized protein</fullName>
    </submittedName>
</protein>
<dbReference type="EMBL" id="SUYC01000012">
    <property type="protein sequence ID" value="MBE6271457.1"/>
    <property type="molecule type" value="Genomic_DNA"/>
</dbReference>
<evidence type="ECO:0000256" key="1">
    <source>
        <dbReference type="SAM" id="MobiDB-lite"/>
    </source>
</evidence>
<sequence>MEKESPNMVNEPMMTPSLQADSSFDSPNNNLFSMLSSISIDDIPVAVKFLVDKLATAKKKRATTQSTHTWDNYKLSKEVISMAPAERKEIYGNYKSELADILEEKYK</sequence>
<name>A0A9D5SAX7_XYLRU</name>
<gene>
    <name evidence="2" type="ORF">E7101_10980</name>
</gene>
<dbReference type="AlphaFoldDB" id="A0A9D5SAX7"/>
<feature type="region of interest" description="Disordered" evidence="1">
    <location>
        <begin position="1"/>
        <end position="22"/>
    </location>
</feature>
<accession>A0A9D5SAX7</accession>
<evidence type="ECO:0000313" key="2">
    <source>
        <dbReference type="EMBL" id="MBE6271457.1"/>
    </source>
</evidence>
<organism evidence="2 3">
    <name type="scientific">Xylanibacter ruminicola</name>
    <name type="common">Prevotella ruminicola</name>
    <dbReference type="NCBI Taxonomy" id="839"/>
    <lineage>
        <taxon>Bacteria</taxon>
        <taxon>Pseudomonadati</taxon>
        <taxon>Bacteroidota</taxon>
        <taxon>Bacteroidia</taxon>
        <taxon>Bacteroidales</taxon>
        <taxon>Prevotellaceae</taxon>
        <taxon>Xylanibacter</taxon>
    </lineage>
</organism>
<proteinExistence type="predicted"/>